<dbReference type="STRING" id="428993.SAMN06296058_0315"/>
<evidence type="ECO:0000256" key="1">
    <source>
        <dbReference type="SAM" id="Phobius"/>
    </source>
</evidence>
<evidence type="ECO:0000313" key="2">
    <source>
        <dbReference type="EMBL" id="SKC43752.1"/>
    </source>
</evidence>
<protein>
    <submittedName>
        <fullName evidence="2">Uncharacterized protein</fullName>
    </submittedName>
</protein>
<proteinExistence type="predicted"/>
<sequence>MRDVALTVLAWLYLLYLLRLLGLALLYAALDGLGVAHAPPPWPKGELVRDIVPFLSVVLLLVAWLVTFALARWNLLRDTRDATSQPAPLDRAVHDQHCGISPSQRSAMDESTILIVDVADTGQVVSVECRRQV</sequence>
<dbReference type="EMBL" id="FUZV01000001">
    <property type="protein sequence ID" value="SKC43752.1"/>
    <property type="molecule type" value="Genomic_DNA"/>
</dbReference>
<evidence type="ECO:0000313" key="3">
    <source>
        <dbReference type="Proteomes" id="UP000190341"/>
    </source>
</evidence>
<feature type="transmembrane region" description="Helical" evidence="1">
    <location>
        <begin position="52"/>
        <end position="71"/>
    </location>
</feature>
<keyword evidence="3" id="KW-1185">Reference proteome</keyword>
<dbReference type="Proteomes" id="UP000190341">
    <property type="component" value="Unassembled WGS sequence"/>
</dbReference>
<organism evidence="2 3">
    <name type="scientific">Pseudoxanthomonas indica</name>
    <dbReference type="NCBI Taxonomy" id="428993"/>
    <lineage>
        <taxon>Bacteria</taxon>
        <taxon>Pseudomonadati</taxon>
        <taxon>Pseudomonadota</taxon>
        <taxon>Gammaproteobacteria</taxon>
        <taxon>Lysobacterales</taxon>
        <taxon>Lysobacteraceae</taxon>
        <taxon>Pseudoxanthomonas</taxon>
    </lineage>
</organism>
<keyword evidence="1" id="KW-0812">Transmembrane</keyword>
<accession>A0A1T5IXF4</accession>
<keyword evidence="1" id="KW-0472">Membrane</keyword>
<keyword evidence="1" id="KW-1133">Transmembrane helix</keyword>
<dbReference type="AlphaFoldDB" id="A0A1T5IXF4"/>
<gene>
    <name evidence="2" type="ORF">SAMN06296058_0315</name>
</gene>
<reference evidence="2 3" key="1">
    <citation type="submission" date="2017-02" db="EMBL/GenBank/DDBJ databases">
        <authorList>
            <person name="Peterson S.W."/>
        </authorList>
    </citation>
    <scope>NUCLEOTIDE SEQUENCE [LARGE SCALE GENOMIC DNA]</scope>
    <source>
        <strain evidence="2 3">P15</strain>
    </source>
</reference>
<name>A0A1T5IXF4_9GAMM</name>